<dbReference type="EMBL" id="CP047962">
    <property type="protein sequence ID" value="QHQ50191.1"/>
    <property type="molecule type" value="Genomic_DNA"/>
</dbReference>
<dbReference type="SUPFAM" id="SSF141868">
    <property type="entry name" value="EAL domain-like"/>
    <property type="match status" value="1"/>
</dbReference>
<evidence type="ECO:0000313" key="2">
    <source>
        <dbReference type="EMBL" id="QHQ50191.1"/>
    </source>
</evidence>
<accession>A0AAE6VMH8</accession>
<dbReference type="Gene3D" id="3.20.20.450">
    <property type="entry name" value="EAL domain"/>
    <property type="match status" value="1"/>
</dbReference>
<dbReference type="Proteomes" id="UP001208651">
    <property type="component" value="Unassembled WGS sequence"/>
</dbReference>
<dbReference type="InterPro" id="IPR035919">
    <property type="entry name" value="EAL_sf"/>
</dbReference>
<reference evidence="2 3" key="1">
    <citation type="submission" date="2020-01" db="EMBL/GenBank/DDBJ databases">
        <title>Complete genome of Aeromonas media MC64.</title>
        <authorList>
            <person name="Cao G."/>
            <person name="Fu J."/>
            <person name="Zhong C."/>
        </authorList>
    </citation>
    <scope>NUCLEOTIDE SEQUENCE [LARGE SCALE GENOMIC DNA]</scope>
    <source>
        <strain evidence="2 3">MC64</strain>
    </source>
</reference>
<protein>
    <submittedName>
        <fullName evidence="1">EAL domain-containing protein</fullName>
    </submittedName>
</protein>
<evidence type="ECO:0000313" key="3">
    <source>
        <dbReference type="Proteomes" id="UP000463871"/>
    </source>
</evidence>
<gene>
    <name evidence="2" type="ORF">GWI30_03825</name>
    <name evidence="1" type="ORF">LZT28_02505</name>
</gene>
<name>A0AAE6VMH8_AERME</name>
<dbReference type="Proteomes" id="UP000463871">
    <property type="component" value="Chromosome"/>
</dbReference>
<dbReference type="AlphaFoldDB" id="A0AAE6VMH8"/>
<dbReference type="RefSeq" id="WP_148304712.1">
    <property type="nucleotide sequence ID" value="NZ_CAWMGL010000006.1"/>
</dbReference>
<proteinExistence type="predicted"/>
<reference evidence="1" key="2">
    <citation type="submission" date="2022-01" db="EMBL/GenBank/DDBJ databases">
        <title>Comparison of Fish pathogen Aeromonas spp.</title>
        <authorList>
            <person name="Dubey S."/>
            <person name="Sorum H."/>
            <person name="Munangandu H.M."/>
        </authorList>
    </citation>
    <scope>NUCLEOTIDE SEQUENCE</scope>
    <source>
        <strain evidence="1">SD/21-15</strain>
    </source>
</reference>
<dbReference type="EMBL" id="JAJVCY010000002">
    <property type="protein sequence ID" value="MCV3287132.1"/>
    <property type="molecule type" value="Genomic_DNA"/>
</dbReference>
<organism evidence="2 3">
    <name type="scientific">Aeromonas media</name>
    <dbReference type="NCBI Taxonomy" id="651"/>
    <lineage>
        <taxon>Bacteria</taxon>
        <taxon>Pseudomonadati</taxon>
        <taxon>Pseudomonadota</taxon>
        <taxon>Gammaproteobacteria</taxon>
        <taxon>Aeromonadales</taxon>
        <taxon>Aeromonadaceae</taxon>
        <taxon>Aeromonas</taxon>
    </lineage>
</organism>
<evidence type="ECO:0000313" key="1">
    <source>
        <dbReference type="EMBL" id="MCV3287132.1"/>
    </source>
</evidence>
<sequence>MTMAISQCPGSVRHTLTPIVNFNSGDVFSFEIKQRILKNNGSVLNNHSDERMSFMRQLEFFQKLNRQDALSYRGLFIDAAASLLDSRSAWKDFIPFVFQFRVNVGVKMQAIMNESSGIALDNIIKLKSLGVRFWMIADDEWPSLQMSKSFHPYIDGVKIDSNFFEAAFSREDATELRRILNAWGGEQTIVHGLEHKEHFAFAVSNGFMLGQGTYCCAHPCH</sequence>